<evidence type="ECO:0000256" key="6">
    <source>
        <dbReference type="ARBA" id="ARBA00023136"/>
    </source>
</evidence>
<dbReference type="GO" id="GO:0016413">
    <property type="term" value="F:O-acetyltransferase activity"/>
    <property type="evidence" value="ECO:0007669"/>
    <property type="project" value="TreeGrafter"/>
</dbReference>
<feature type="transmembrane region" description="Helical" evidence="7">
    <location>
        <begin position="280"/>
        <end position="299"/>
    </location>
</feature>
<evidence type="ECO:0000313" key="9">
    <source>
        <dbReference type="EMBL" id="QCC84514.1"/>
    </source>
</evidence>
<keyword evidence="3" id="KW-1003">Cell membrane</keyword>
<dbReference type="OrthoDB" id="1072135at2"/>
<keyword evidence="6 7" id="KW-0472">Membrane</keyword>
<feature type="transmembrane region" description="Helical" evidence="7">
    <location>
        <begin position="248"/>
        <end position="268"/>
    </location>
</feature>
<reference evidence="9 10" key="1">
    <citation type="submission" date="2019-02" db="EMBL/GenBank/DDBJ databases">
        <title>Complete Genome Sequence of Desulfovibrio desulfuricans IC1, a Sulfonate Utilizing Anaerobe.</title>
        <authorList>
            <person name="Day L.A."/>
            <person name="De Leon K.B."/>
            <person name="Wall J.D."/>
        </authorList>
    </citation>
    <scope>NUCLEOTIDE SEQUENCE [LARGE SCALE GENOMIC DNA]</scope>
    <source>
        <strain evidence="9 10">IC1</strain>
    </source>
</reference>
<comment type="similarity">
    <text evidence="2">Belongs to the acyltransferase 3 family.</text>
</comment>
<evidence type="ECO:0000256" key="7">
    <source>
        <dbReference type="SAM" id="Phobius"/>
    </source>
</evidence>
<proteinExistence type="inferred from homology"/>
<evidence type="ECO:0000256" key="2">
    <source>
        <dbReference type="ARBA" id="ARBA00007400"/>
    </source>
</evidence>
<dbReference type="RefSeq" id="WP_136398756.1">
    <property type="nucleotide sequence ID" value="NZ_CP036295.1"/>
</dbReference>
<dbReference type="EMBL" id="CP036295">
    <property type="protein sequence ID" value="QCC84514.1"/>
    <property type="molecule type" value="Genomic_DNA"/>
</dbReference>
<dbReference type="AlphaFoldDB" id="A0A4P7UIE8"/>
<feature type="transmembrane region" description="Helical" evidence="7">
    <location>
        <begin position="134"/>
        <end position="151"/>
    </location>
</feature>
<comment type="subcellular location">
    <subcellularLocation>
        <location evidence="1">Cell membrane</location>
        <topology evidence="1">Multi-pass membrane protein</topology>
    </subcellularLocation>
</comment>
<keyword evidence="4 7" id="KW-0812">Transmembrane</keyword>
<dbReference type="GO" id="GO:0009246">
    <property type="term" value="P:enterobacterial common antigen biosynthetic process"/>
    <property type="evidence" value="ECO:0007669"/>
    <property type="project" value="TreeGrafter"/>
</dbReference>
<feature type="transmembrane region" description="Helical" evidence="7">
    <location>
        <begin position="314"/>
        <end position="332"/>
    </location>
</feature>
<feature type="transmembrane region" description="Helical" evidence="7">
    <location>
        <begin position="194"/>
        <end position="211"/>
    </location>
</feature>
<feature type="transmembrane region" description="Helical" evidence="7">
    <location>
        <begin position="78"/>
        <end position="98"/>
    </location>
</feature>
<feature type="transmembrane region" description="Helical" evidence="7">
    <location>
        <begin position="218"/>
        <end position="236"/>
    </location>
</feature>
<dbReference type="Proteomes" id="UP000297065">
    <property type="component" value="Chromosome"/>
</dbReference>
<protein>
    <recommendedName>
        <fullName evidence="8">Acyltransferase 3 domain-containing protein</fullName>
    </recommendedName>
</protein>
<evidence type="ECO:0000256" key="4">
    <source>
        <dbReference type="ARBA" id="ARBA00022692"/>
    </source>
</evidence>
<evidence type="ECO:0000256" key="5">
    <source>
        <dbReference type="ARBA" id="ARBA00022989"/>
    </source>
</evidence>
<dbReference type="PANTHER" id="PTHR40074:SF2">
    <property type="entry name" value="O-ACETYLTRANSFERASE WECH"/>
    <property type="match status" value="1"/>
</dbReference>
<feature type="transmembrane region" description="Helical" evidence="7">
    <location>
        <begin position="158"/>
        <end position="174"/>
    </location>
</feature>
<feature type="domain" description="Acyltransferase 3" evidence="8">
    <location>
        <begin position="13"/>
        <end position="328"/>
    </location>
</feature>
<keyword evidence="5 7" id="KW-1133">Transmembrane helix</keyword>
<evidence type="ECO:0000259" key="8">
    <source>
        <dbReference type="Pfam" id="PF01757"/>
    </source>
</evidence>
<dbReference type="InterPro" id="IPR002656">
    <property type="entry name" value="Acyl_transf_3_dom"/>
</dbReference>
<evidence type="ECO:0000256" key="3">
    <source>
        <dbReference type="ARBA" id="ARBA00022475"/>
    </source>
</evidence>
<name>A0A4P7UIE8_DESDE</name>
<evidence type="ECO:0000313" key="10">
    <source>
        <dbReference type="Proteomes" id="UP000297065"/>
    </source>
</evidence>
<dbReference type="PANTHER" id="PTHR40074">
    <property type="entry name" value="O-ACETYLTRANSFERASE WECH"/>
    <property type="match status" value="1"/>
</dbReference>
<organism evidence="9 10">
    <name type="scientific">Desulfovibrio desulfuricans</name>
    <dbReference type="NCBI Taxonomy" id="876"/>
    <lineage>
        <taxon>Bacteria</taxon>
        <taxon>Pseudomonadati</taxon>
        <taxon>Thermodesulfobacteriota</taxon>
        <taxon>Desulfovibrionia</taxon>
        <taxon>Desulfovibrionales</taxon>
        <taxon>Desulfovibrionaceae</taxon>
        <taxon>Desulfovibrio</taxon>
    </lineage>
</organism>
<feature type="transmembrane region" description="Helical" evidence="7">
    <location>
        <begin position="49"/>
        <end position="66"/>
    </location>
</feature>
<evidence type="ECO:0000256" key="1">
    <source>
        <dbReference type="ARBA" id="ARBA00004651"/>
    </source>
</evidence>
<sequence length="342" mass="39100">MLSSKNTCTRNCGIDILRLMAALSVIVLHSSPLTSITDMRSIGNVINVTTRWAVPFFFIASGYFFGFQESRGLIKLTFLRILNLLFIFVFSCAFYIFFYEFLETGNLLYATRKMVSGVYYAIATFEFREYPTHLWFLSAMAQGYLFLFLQIKFAKRSISVVILVALLAIGSLGQHHDFYSRIFSLPLPTQTRNALFFAFPYMSLGYMLNFLKTKMPFWGLLVLAITGWLGTIAEFFLSNTPGCPLSDYYLATPILCSSLFLLILQYSTFQNSLFSIMRPLSLYIYILHPAVIALMTKFFGELSSLSAFEQLTRVFYVCFLTTAISVALHFIIKNIKSAWVER</sequence>
<dbReference type="GO" id="GO:0005886">
    <property type="term" value="C:plasma membrane"/>
    <property type="evidence" value="ECO:0007669"/>
    <property type="project" value="UniProtKB-SubCell"/>
</dbReference>
<gene>
    <name evidence="9" type="ORF">DDIC_01185</name>
</gene>
<dbReference type="Pfam" id="PF01757">
    <property type="entry name" value="Acyl_transf_3"/>
    <property type="match status" value="1"/>
</dbReference>
<feature type="transmembrane region" description="Helical" evidence="7">
    <location>
        <begin position="12"/>
        <end position="29"/>
    </location>
</feature>
<accession>A0A4P7UIE8</accession>